<evidence type="ECO:0000313" key="2">
    <source>
        <dbReference type="EMBL" id="MFD2967932.1"/>
    </source>
</evidence>
<evidence type="ECO:0000313" key="3">
    <source>
        <dbReference type="Proteomes" id="UP001597525"/>
    </source>
</evidence>
<organism evidence="2 3">
    <name type="scientific">Sphingobacterium bambusae</name>
    <dbReference type="NCBI Taxonomy" id="662858"/>
    <lineage>
        <taxon>Bacteria</taxon>
        <taxon>Pseudomonadati</taxon>
        <taxon>Bacteroidota</taxon>
        <taxon>Sphingobacteriia</taxon>
        <taxon>Sphingobacteriales</taxon>
        <taxon>Sphingobacteriaceae</taxon>
        <taxon>Sphingobacterium</taxon>
    </lineage>
</organism>
<sequence>MKRTILYSLCLALTMLGSTSCSKFLDVEPKEVLLKEQMYRNIFDADAAVIGVYGKFLGLAEQHVLLNELRADLLTVTPQADPYLHEINANDVTAMSTNNPYINPRKFYEVILACNDVLSNFDLMRAENKMDVDQYNRRYSDIMGVRTWVYLQLGIHFGQVPYVTDPLENMNDVLDDNKYPIISFEQLLTNLIRDMETLPFKGVYPDDESLRLAVDGFSLERFFVNKYALMGDLYLWSNDYLKAADAYKRVMTYYDNMGNDTWRFDYFKLKERSVTDNNDLSVGYARNREQDIRTFVNSKSLGWRSIFSRSQDGLWNSEWVWTMPFASNFGQANPFIRYFAIQGGSYLLKPSQEVLDLWDQQEQWNGVPYDGRKILSVSNVNSRPVVTKYTDEYTDIASLIPIDEFSRNGKWFLYRTAKLHLRFAEAANRDAKHKLALALLNNGLRSNYDDPTQSDKTDVMQTHLPWPYDFDARMGNVPNYRSTWHRNEGIRGRAYLRNRTIDNPADSLLFIENYLIEEAALEQAFEGSRWEDLVRIARRRQDPTFLADKVYQKLSKDGVANAAAIRSKLLQPENWYLPFRWEQ</sequence>
<dbReference type="EMBL" id="JBHUPB010000008">
    <property type="protein sequence ID" value="MFD2967932.1"/>
    <property type="molecule type" value="Genomic_DNA"/>
</dbReference>
<dbReference type="Proteomes" id="UP001597525">
    <property type="component" value="Unassembled WGS sequence"/>
</dbReference>
<dbReference type="InterPro" id="IPR011990">
    <property type="entry name" value="TPR-like_helical_dom_sf"/>
</dbReference>
<protein>
    <submittedName>
        <fullName evidence="2">RagB/SusD family nutrient uptake outer membrane protein</fullName>
    </submittedName>
</protein>
<dbReference type="PROSITE" id="PS51257">
    <property type="entry name" value="PROKAR_LIPOPROTEIN"/>
    <property type="match status" value="1"/>
</dbReference>
<dbReference type="SUPFAM" id="SSF48452">
    <property type="entry name" value="TPR-like"/>
    <property type="match status" value="1"/>
</dbReference>
<gene>
    <name evidence="2" type="ORF">ACFS7Y_11060</name>
</gene>
<feature type="chain" id="PRO_5045969632" evidence="1">
    <location>
        <begin position="24"/>
        <end position="583"/>
    </location>
</feature>
<evidence type="ECO:0000256" key="1">
    <source>
        <dbReference type="SAM" id="SignalP"/>
    </source>
</evidence>
<reference evidence="3" key="1">
    <citation type="journal article" date="2019" name="Int. J. Syst. Evol. Microbiol.">
        <title>The Global Catalogue of Microorganisms (GCM) 10K type strain sequencing project: providing services to taxonomists for standard genome sequencing and annotation.</title>
        <authorList>
            <consortium name="The Broad Institute Genomics Platform"/>
            <consortium name="The Broad Institute Genome Sequencing Center for Infectious Disease"/>
            <person name="Wu L."/>
            <person name="Ma J."/>
        </authorList>
    </citation>
    <scope>NUCLEOTIDE SEQUENCE [LARGE SCALE GENOMIC DNA]</scope>
    <source>
        <strain evidence="3">KCTC 22814</strain>
    </source>
</reference>
<keyword evidence="1" id="KW-0732">Signal</keyword>
<accession>A0ABW6BF77</accession>
<name>A0ABW6BF77_9SPHI</name>
<proteinExistence type="predicted"/>
<dbReference type="RefSeq" id="WP_320186072.1">
    <property type="nucleotide sequence ID" value="NZ_CP138332.1"/>
</dbReference>
<feature type="signal peptide" evidence="1">
    <location>
        <begin position="1"/>
        <end position="23"/>
    </location>
</feature>
<keyword evidence="3" id="KW-1185">Reference proteome</keyword>
<dbReference type="Gene3D" id="1.25.40.390">
    <property type="match status" value="1"/>
</dbReference>
<comment type="caution">
    <text evidence="2">The sequence shown here is derived from an EMBL/GenBank/DDBJ whole genome shotgun (WGS) entry which is preliminary data.</text>
</comment>